<accession>A0A9Q9STG6</accession>
<reference evidence="1" key="1">
    <citation type="journal article" date="2017" name="Proc. Natl. Acad. Sci. U.S.A.">
        <title>Comparative genomics uncovers the prolific and distinctive metabolic potential of the cyanobacterial genus Moorea.</title>
        <authorList>
            <person name="Leao T."/>
            <person name="Castelao G."/>
            <person name="Korobeynikov A."/>
            <person name="Monroe E.A."/>
            <person name="Podell S."/>
            <person name="Glukhov E."/>
            <person name="Allen E.E."/>
            <person name="Gerwick W.H."/>
            <person name="Gerwick L."/>
        </authorList>
    </citation>
    <scope>NUCLEOTIDE SEQUENCE</scope>
    <source>
        <strain evidence="1">JHB</strain>
    </source>
</reference>
<protein>
    <submittedName>
        <fullName evidence="1">Uncharacterized protein</fullName>
    </submittedName>
</protein>
<dbReference type="AlphaFoldDB" id="A0A9Q9STG6"/>
<evidence type="ECO:0000313" key="1">
    <source>
        <dbReference type="EMBL" id="WAN69359.1"/>
    </source>
</evidence>
<organism evidence="1">
    <name type="scientific">Moorena producens (strain JHB)</name>
    <dbReference type="NCBI Taxonomy" id="1454205"/>
    <lineage>
        <taxon>Bacteria</taxon>
        <taxon>Bacillati</taxon>
        <taxon>Cyanobacteriota</taxon>
        <taxon>Cyanophyceae</taxon>
        <taxon>Coleofasciculales</taxon>
        <taxon>Coleofasciculaceae</taxon>
        <taxon>Moorena</taxon>
    </lineage>
</organism>
<sequence length="77" mass="9061">MRYRWCYLRCYQHSAVSCQLKINLGKSFAERCPTRSQMRSRLHWDVGFCSGNSNTTVEVDFSYDNLSLDVCHKQYIG</sequence>
<dbReference type="EMBL" id="CP017708">
    <property type="protein sequence ID" value="WAN69359.1"/>
    <property type="molecule type" value="Genomic_DNA"/>
</dbReference>
<reference evidence="1" key="2">
    <citation type="submission" date="2022-10" db="EMBL/GenBank/DDBJ databases">
        <authorList>
            <person name="Ngo T.-E."/>
        </authorList>
    </citation>
    <scope>NUCLEOTIDE SEQUENCE</scope>
    <source>
        <strain evidence="1">JHB</strain>
    </source>
</reference>
<proteinExistence type="predicted"/>
<gene>
    <name evidence="1" type="ORF">BJP36_44175</name>
</gene>
<name>A0A9Q9STG6_MOOP1</name>
<dbReference type="Proteomes" id="UP000176944">
    <property type="component" value="Chromosome"/>
</dbReference>